<keyword evidence="16" id="KW-1185">Reference proteome</keyword>
<keyword evidence="8 10" id="KW-0131">Cell cycle</keyword>
<dbReference type="HAMAP" id="MF_02019">
    <property type="entry name" value="MurF"/>
    <property type="match status" value="1"/>
</dbReference>
<comment type="catalytic activity">
    <reaction evidence="10 11">
        <text>D-alanyl-D-alanine + UDP-N-acetyl-alpha-D-muramoyl-L-alanyl-gamma-D-glutamyl-meso-2,6-diaminopimelate + ATP = UDP-N-acetyl-alpha-D-muramoyl-L-alanyl-gamma-D-glutamyl-meso-2,6-diaminopimeloyl-D-alanyl-D-alanine + ADP + phosphate + H(+)</text>
        <dbReference type="Rhea" id="RHEA:28374"/>
        <dbReference type="ChEBI" id="CHEBI:15378"/>
        <dbReference type="ChEBI" id="CHEBI:30616"/>
        <dbReference type="ChEBI" id="CHEBI:43474"/>
        <dbReference type="ChEBI" id="CHEBI:57822"/>
        <dbReference type="ChEBI" id="CHEBI:61386"/>
        <dbReference type="ChEBI" id="CHEBI:83905"/>
        <dbReference type="ChEBI" id="CHEBI:456216"/>
        <dbReference type="EC" id="6.3.2.10"/>
    </reaction>
</comment>
<keyword evidence="9 10" id="KW-0961">Cell wall biogenesis/degradation</keyword>
<dbReference type="InterPro" id="IPR035911">
    <property type="entry name" value="MurE/MurF_N"/>
</dbReference>
<evidence type="ECO:0000256" key="1">
    <source>
        <dbReference type="ARBA" id="ARBA00022490"/>
    </source>
</evidence>
<dbReference type="GO" id="GO:0008360">
    <property type="term" value="P:regulation of cell shape"/>
    <property type="evidence" value="ECO:0007669"/>
    <property type="project" value="UniProtKB-KW"/>
</dbReference>
<name>A0A7W6J2G3_9HYPH</name>
<proteinExistence type="inferred from homology"/>
<dbReference type="GO" id="GO:0051301">
    <property type="term" value="P:cell division"/>
    <property type="evidence" value="ECO:0007669"/>
    <property type="project" value="UniProtKB-KW"/>
</dbReference>
<dbReference type="GO" id="GO:0047480">
    <property type="term" value="F:UDP-N-acetylmuramoyl-tripeptide-D-alanyl-D-alanine ligase activity"/>
    <property type="evidence" value="ECO:0007669"/>
    <property type="project" value="UniProtKB-UniRule"/>
</dbReference>
<comment type="caution">
    <text evidence="15">The sequence shown here is derived from an EMBL/GenBank/DDBJ whole genome shotgun (WGS) entry which is preliminary data.</text>
</comment>
<keyword evidence="1 10" id="KW-0963">Cytoplasm</keyword>
<dbReference type="Proteomes" id="UP000528286">
    <property type="component" value="Unassembled WGS sequence"/>
</dbReference>
<feature type="domain" description="Mur ligase central" evidence="14">
    <location>
        <begin position="112"/>
        <end position="302"/>
    </location>
</feature>
<dbReference type="EC" id="6.3.2.10" evidence="10 11"/>
<dbReference type="InterPro" id="IPR036565">
    <property type="entry name" value="Mur-like_cat_sf"/>
</dbReference>
<dbReference type="PANTHER" id="PTHR43024:SF1">
    <property type="entry name" value="UDP-N-ACETYLMURAMOYL-TRIPEPTIDE--D-ALANYL-D-ALANINE LIGASE"/>
    <property type="match status" value="1"/>
</dbReference>
<dbReference type="InterPro" id="IPR004101">
    <property type="entry name" value="Mur_ligase_C"/>
</dbReference>
<dbReference type="InterPro" id="IPR051046">
    <property type="entry name" value="MurCDEF_CellWall_CoF430Synth"/>
</dbReference>
<evidence type="ECO:0000256" key="2">
    <source>
        <dbReference type="ARBA" id="ARBA00022598"/>
    </source>
</evidence>
<dbReference type="GO" id="GO:0009252">
    <property type="term" value="P:peptidoglycan biosynthetic process"/>
    <property type="evidence" value="ECO:0007669"/>
    <property type="project" value="UniProtKB-UniRule"/>
</dbReference>
<evidence type="ECO:0000256" key="6">
    <source>
        <dbReference type="ARBA" id="ARBA00022960"/>
    </source>
</evidence>
<dbReference type="NCBIfam" id="TIGR01143">
    <property type="entry name" value="murF"/>
    <property type="match status" value="1"/>
</dbReference>
<evidence type="ECO:0000256" key="11">
    <source>
        <dbReference type="RuleBase" id="RU004136"/>
    </source>
</evidence>
<dbReference type="InterPro" id="IPR036615">
    <property type="entry name" value="Mur_ligase_C_dom_sf"/>
</dbReference>
<evidence type="ECO:0000256" key="3">
    <source>
        <dbReference type="ARBA" id="ARBA00022618"/>
    </source>
</evidence>
<dbReference type="PANTHER" id="PTHR43024">
    <property type="entry name" value="UDP-N-ACETYLMURAMOYL-TRIPEPTIDE--D-ALANYL-D-ALANINE LIGASE"/>
    <property type="match status" value="1"/>
</dbReference>
<evidence type="ECO:0000256" key="9">
    <source>
        <dbReference type="ARBA" id="ARBA00023316"/>
    </source>
</evidence>
<dbReference type="InterPro" id="IPR013221">
    <property type="entry name" value="Mur_ligase_cen"/>
</dbReference>
<evidence type="ECO:0000256" key="7">
    <source>
        <dbReference type="ARBA" id="ARBA00022984"/>
    </source>
</evidence>
<dbReference type="AlphaFoldDB" id="A0A7W6J2G3"/>
<keyword evidence="3 10" id="KW-0132">Cell division</keyword>
<dbReference type="NCBIfam" id="NF010693">
    <property type="entry name" value="PRK14093.1"/>
    <property type="match status" value="1"/>
</dbReference>
<dbReference type="SUPFAM" id="SSF53244">
    <property type="entry name" value="MurD-like peptide ligases, peptide-binding domain"/>
    <property type="match status" value="1"/>
</dbReference>
<dbReference type="RefSeq" id="WP_183364723.1">
    <property type="nucleotide sequence ID" value="NZ_JACIEZ010000001.1"/>
</dbReference>
<dbReference type="Pfam" id="PF01225">
    <property type="entry name" value="Mur_ligase"/>
    <property type="match status" value="1"/>
</dbReference>
<feature type="domain" description="Mur ligase C-terminal" evidence="13">
    <location>
        <begin position="338"/>
        <end position="451"/>
    </location>
</feature>
<dbReference type="SUPFAM" id="SSF53623">
    <property type="entry name" value="MurD-like peptide ligases, catalytic domain"/>
    <property type="match status" value="1"/>
</dbReference>
<dbReference type="Pfam" id="PF02875">
    <property type="entry name" value="Mur_ligase_C"/>
    <property type="match status" value="1"/>
</dbReference>
<protein>
    <recommendedName>
        <fullName evidence="10 11">UDP-N-acetylmuramoyl-tripeptide--D-alanyl-D-alanine ligase</fullName>
        <ecNumber evidence="10 11">6.3.2.10</ecNumber>
    </recommendedName>
    <alternativeName>
        <fullName evidence="10">D-alanyl-D-alanine-adding enzyme</fullName>
    </alternativeName>
</protein>
<evidence type="ECO:0000256" key="4">
    <source>
        <dbReference type="ARBA" id="ARBA00022741"/>
    </source>
</evidence>
<dbReference type="GO" id="GO:0005524">
    <property type="term" value="F:ATP binding"/>
    <property type="evidence" value="ECO:0007669"/>
    <property type="project" value="UniProtKB-UniRule"/>
</dbReference>
<feature type="domain" description="Mur ligase N-terminal catalytic" evidence="12">
    <location>
        <begin position="26"/>
        <end position="97"/>
    </location>
</feature>
<dbReference type="Gene3D" id="3.40.1190.10">
    <property type="entry name" value="Mur-like, catalytic domain"/>
    <property type="match status" value="1"/>
</dbReference>
<organism evidence="15 16">
    <name type="scientific">Gellertiella hungarica</name>
    <dbReference type="NCBI Taxonomy" id="1572859"/>
    <lineage>
        <taxon>Bacteria</taxon>
        <taxon>Pseudomonadati</taxon>
        <taxon>Pseudomonadota</taxon>
        <taxon>Alphaproteobacteria</taxon>
        <taxon>Hyphomicrobiales</taxon>
        <taxon>Rhizobiaceae</taxon>
        <taxon>Gellertiella</taxon>
    </lineage>
</organism>
<reference evidence="15 16" key="1">
    <citation type="submission" date="2020-08" db="EMBL/GenBank/DDBJ databases">
        <title>Genomic Encyclopedia of Type Strains, Phase IV (KMG-IV): sequencing the most valuable type-strain genomes for metagenomic binning, comparative biology and taxonomic classification.</title>
        <authorList>
            <person name="Goeker M."/>
        </authorList>
    </citation>
    <scope>NUCLEOTIDE SEQUENCE [LARGE SCALE GENOMIC DNA]</scope>
    <source>
        <strain evidence="15 16">DSM 29853</strain>
    </source>
</reference>
<dbReference type="GO" id="GO:0071555">
    <property type="term" value="P:cell wall organization"/>
    <property type="evidence" value="ECO:0007669"/>
    <property type="project" value="UniProtKB-KW"/>
</dbReference>
<comment type="function">
    <text evidence="10 11">Involved in cell wall formation. Catalyzes the final step in the synthesis of UDP-N-acetylmuramoyl-pentapeptide, the precursor of murein.</text>
</comment>
<evidence type="ECO:0000313" key="15">
    <source>
        <dbReference type="EMBL" id="MBB4063544.1"/>
    </source>
</evidence>
<evidence type="ECO:0000256" key="10">
    <source>
        <dbReference type="HAMAP-Rule" id="MF_02019"/>
    </source>
</evidence>
<dbReference type="GO" id="GO:0005737">
    <property type="term" value="C:cytoplasm"/>
    <property type="evidence" value="ECO:0007669"/>
    <property type="project" value="UniProtKB-SubCell"/>
</dbReference>
<evidence type="ECO:0000256" key="8">
    <source>
        <dbReference type="ARBA" id="ARBA00023306"/>
    </source>
</evidence>
<comment type="similarity">
    <text evidence="10">Belongs to the MurCDEF family. MurF subfamily.</text>
</comment>
<comment type="subcellular location">
    <subcellularLocation>
        <location evidence="10 11">Cytoplasm</location>
    </subcellularLocation>
</comment>
<feature type="binding site" evidence="10">
    <location>
        <begin position="114"/>
        <end position="120"/>
    </location>
    <ligand>
        <name>ATP</name>
        <dbReference type="ChEBI" id="CHEBI:30616"/>
    </ligand>
</feature>
<dbReference type="EMBL" id="JACIEZ010000001">
    <property type="protein sequence ID" value="MBB4063544.1"/>
    <property type="molecule type" value="Genomic_DNA"/>
</dbReference>
<keyword evidence="5 10" id="KW-0067">ATP-binding</keyword>
<accession>A0A7W6J2G3</accession>
<keyword evidence="6 10" id="KW-0133">Cell shape</keyword>
<keyword evidence="4 10" id="KW-0547">Nucleotide-binding</keyword>
<evidence type="ECO:0000259" key="12">
    <source>
        <dbReference type="Pfam" id="PF01225"/>
    </source>
</evidence>
<dbReference type="Gene3D" id="3.40.1390.10">
    <property type="entry name" value="MurE/MurF, N-terminal domain"/>
    <property type="match status" value="1"/>
</dbReference>
<dbReference type="Pfam" id="PF08245">
    <property type="entry name" value="Mur_ligase_M"/>
    <property type="match status" value="1"/>
</dbReference>
<dbReference type="UniPathway" id="UPA00219"/>
<dbReference type="SUPFAM" id="SSF63418">
    <property type="entry name" value="MurE/MurF N-terminal domain"/>
    <property type="match status" value="1"/>
</dbReference>
<dbReference type="Gene3D" id="3.90.190.20">
    <property type="entry name" value="Mur ligase, C-terminal domain"/>
    <property type="match status" value="1"/>
</dbReference>
<keyword evidence="2 10" id="KW-0436">Ligase</keyword>
<keyword evidence="7 10" id="KW-0573">Peptidoglycan synthesis</keyword>
<evidence type="ECO:0000313" key="16">
    <source>
        <dbReference type="Proteomes" id="UP000528286"/>
    </source>
</evidence>
<evidence type="ECO:0000256" key="5">
    <source>
        <dbReference type="ARBA" id="ARBA00022840"/>
    </source>
</evidence>
<gene>
    <name evidence="10" type="primary">murF</name>
    <name evidence="15" type="ORF">GGR23_000705</name>
</gene>
<sequence>MTYLWTCDDMIKAMHGRPVGVLPAGITGISIDSRTIAPGEAFFAIKGDRVDGHNFASIAVANGAAMLVVSEAKLPALGRLTVPMIVVDDVLAALGRLGMAARDRIPGKVIAVTGSVGKTTTKEMLRHVLAPSGQVHASVASFNNHWGVPLTLARMPRDTDYGIFEIGMNHFDEIRPLVKLVRPDIAVITNIGAAHLGNFSSLEDIAVAKSEIFEGVVPGGAVLINRDSAQFDIMDRAAHAAGVAHVYTFGANARADFRLAEFDGSPSGSTVWLQAGGATHEVSIGAPGRHIAENAVAVLAVAELAGADVERAKGALATLKPEKGRGAQHRLAIPGGVITLIDESYNANPSSMRAAIALLAGTAPSGEGRRVAVLGDMLEMGEFSPELHAELAEPLREGGIHTVWLAGPDMAYLAEALSGTTEIEYRKTVDDLIPFVLTSVRPGDVLMVKSSKGTGCGRIVDALIQQYPAVPSPGATA</sequence>
<evidence type="ECO:0000259" key="13">
    <source>
        <dbReference type="Pfam" id="PF02875"/>
    </source>
</evidence>
<evidence type="ECO:0000259" key="14">
    <source>
        <dbReference type="Pfam" id="PF08245"/>
    </source>
</evidence>
<dbReference type="InterPro" id="IPR000713">
    <property type="entry name" value="Mur_ligase_N"/>
</dbReference>
<comment type="pathway">
    <text evidence="10 11">Cell wall biogenesis; peptidoglycan biosynthesis.</text>
</comment>
<dbReference type="InterPro" id="IPR005863">
    <property type="entry name" value="UDP-N-AcMur_synth"/>
</dbReference>